<dbReference type="STRING" id="45351.A7RGM2"/>
<evidence type="ECO:0000256" key="4">
    <source>
        <dbReference type="ARBA" id="ARBA00023319"/>
    </source>
</evidence>
<evidence type="ECO:0000259" key="5">
    <source>
        <dbReference type="PROSITE" id="PS50835"/>
    </source>
</evidence>
<organism evidence="6 7">
    <name type="scientific">Nematostella vectensis</name>
    <name type="common">Starlet sea anemone</name>
    <dbReference type="NCBI Taxonomy" id="45351"/>
    <lineage>
        <taxon>Eukaryota</taxon>
        <taxon>Metazoa</taxon>
        <taxon>Cnidaria</taxon>
        <taxon>Anthozoa</taxon>
        <taxon>Hexacorallia</taxon>
        <taxon>Actiniaria</taxon>
        <taxon>Edwardsiidae</taxon>
        <taxon>Nematostella</taxon>
    </lineage>
</organism>
<feature type="domain" description="Ig-like" evidence="5">
    <location>
        <begin position="196"/>
        <end position="257"/>
    </location>
</feature>
<keyword evidence="7" id="KW-1185">Reference proteome</keyword>
<dbReference type="SUPFAM" id="SSF48726">
    <property type="entry name" value="Immunoglobulin"/>
    <property type="match status" value="6"/>
</dbReference>
<dbReference type="GO" id="GO:0005737">
    <property type="term" value="C:cytoplasm"/>
    <property type="evidence" value="ECO:0007669"/>
    <property type="project" value="UniProtKB-SubCell"/>
</dbReference>
<comment type="similarity">
    <text evidence="2">Belongs to the protein kinase superfamily. CAMK Ser/Thr protein kinase family.</text>
</comment>
<keyword evidence="3" id="KW-0963">Cytoplasm</keyword>
<protein>
    <recommendedName>
        <fullName evidence="5">Ig-like domain-containing protein</fullName>
    </recommendedName>
</protein>
<dbReference type="InterPro" id="IPR007110">
    <property type="entry name" value="Ig-like_dom"/>
</dbReference>
<dbReference type="EMBL" id="DS469509">
    <property type="protein sequence ID" value="EDO49558.1"/>
    <property type="molecule type" value="Genomic_DNA"/>
</dbReference>
<evidence type="ECO:0000256" key="1">
    <source>
        <dbReference type="ARBA" id="ARBA00004496"/>
    </source>
</evidence>
<evidence type="ECO:0000313" key="7">
    <source>
        <dbReference type="Proteomes" id="UP000001593"/>
    </source>
</evidence>
<feature type="domain" description="Ig-like" evidence="5">
    <location>
        <begin position="360"/>
        <end position="446"/>
    </location>
</feature>
<feature type="non-terminal residue" evidence="6">
    <location>
        <position position="545"/>
    </location>
</feature>
<dbReference type="InterPro" id="IPR013783">
    <property type="entry name" value="Ig-like_fold"/>
</dbReference>
<proteinExistence type="inferred from homology"/>
<dbReference type="GO" id="GO:0007156">
    <property type="term" value="P:homophilic cell adhesion via plasma membrane adhesion molecules"/>
    <property type="evidence" value="ECO:0000318"/>
    <property type="project" value="GO_Central"/>
</dbReference>
<dbReference type="HOGENOM" id="CLU_500227_0_0_1"/>
<dbReference type="OMA" id="DPNMQTS"/>
<evidence type="ECO:0000256" key="2">
    <source>
        <dbReference type="ARBA" id="ARBA00006692"/>
    </source>
</evidence>
<dbReference type="PROSITE" id="PS50835">
    <property type="entry name" value="IG_LIKE"/>
    <property type="match status" value="6"/>
</dbReference>
<feature type="domain" description="Ig-like" evidence="5">
    <location>
        <begin position="103"/>
        <end position="193"/>
    </location>
</feature>
<name>A7RGM2_NEMVE</name>
<dbReference type="InterPro" id="IPR013098">
    <property type="entry name" value="Ig_I-set"/>
</dbReference>
<comment type="subcellular location">
    <subcellularLocation>
        <location evidence="1">Cytoplasm</location>
    </subcellularLocation>
</comment>
<sequence>IPPEFKSALRDIEVNEGNTVTLRIHVTGSPKPEVDWFKDGKPVSGLPHRRFEVGCVGEVYTLVIKEARGSDTGKYLCKAYNSAGEVTSSCNVDVLHVAPKEPPKFERNLKDITIAEGCSTRFDVQVTGSPEPKVFWYHNGKLVQPRDHVDIVHDDEHSSLILMHCPLDLSGKYTCVAENEVENDAVRLEVEVTGEPKPVVLWFCEGKPIEENRRVYTMRDGSTSVLVIENAELDDEAMYTCKAINDLGEVECSSEMLPTDEAGPKFLQRLELKEVVEGSRTDLEVEVSGKPKPVVEWLKDGELVKPSSLMTLETEGQVHTLTIMNTTLDDEGEYTCIAKNKVGEVSCTAELLVEEGMRPPQFIVKPSSLQIMEGKMAKFEARVSGLPGPEVEWLRDGRPIKPGRRFQIEFEKDRSVLTIIDAKLNDEGEYTCVATSKAGKDSCSVELLVDEAVVPPEFVRKISNIELTEGEIARFDVRITGTPAPEVTWYKDEVPIEDGGRFEIYSDDDKHSLVIRDCALSDTGSYSCKATNEAGQASCYGELTI</sequence>
<dbReference type="InParanoid" id="A7RGM2"/>
<dbReference type="Proteomes" id="UP000001593">
    <property type="component" value="Unassembled WGS sequence"/>
</dbReference>
<dbReference type="PANTHER" id="PTHR47633">
    <property type="entry name" value="IMMUNOGLOBULIN"/>
    <property type="match status" value="1"/>
</dbReference>
<evidence type="ECO:0000313" key="6">
    <source>
        <dbReference type="EMBL" id="EDO49558.1"/>
    </source>
</evidence>
<dbReference type="SMART" id="SM00409">
    <property type="entry name" value="IG"/>
    <property type="match status" value="6"/>
</dbReference>
<dbReference type="InterPro" id="IPR036179">
    <property type="entry name" value="Ig-like_dom_sf"/>
</dbReference>
<dbReference type="InterPro" id="IPR003599">
    <property type="entry name" value="Ig_sub"/>
</dbReference>
<evidence type="ECO:0000256" key="3">
    <source>
        <dbReference type="ARBA" id="ARBA00022490"/>
    </source>
</evidence>
<dbReference type="FunFam" id="2.60.40.10:FF:000425">
    <property type="entry name" value="Myosin light chain kinase"/>
    <property type="match status" value="5"/>
</dbReference>
<dbReference type="GO" id="GO:0005886">
    <property type="term" value="C:plasma membrane"/>
    <property type="evidence" value="ECO:0000318"/>
    <property type="project" value="GO_Central"/>
</dbReference>
<dbReference type="InterPro" id="IPR003598">
    <property type="entry name" value="Ig_sub2"/>
</dbReference>
<dbReference type="SMART" id="SM00408">
    <property type="entry name" value="IGc2"/>
    <property type="match status" value="6"/>
</dbReference>
<dbReference type="eggNOG" id="KOG0613">
    <property type="taxonomic scope" value="Eukaryota"/>
</dbReference>
<feature type="domain" description="Ig-like" evidence="5">
    <location>
        <begin position="456"/>
        <end position="544"/>
    </location>
</feature>
<feature type="non-terminal residue" evidence="6">
    <location>
        <position position="1"/>
    </location>
</feature>
<dbReference type="Pfam" id="PF07679">
    <property type="entry name" value="I-set"/>
    <property type="match status" value="5"/>
</dbReference>
<dbReference type="AlphaFoldDB" id="A7RGM2"/>
<reference evidence="6 7" key="1">
    <citation type="journal article" date="2007" name="Science">
        <title>Sea anemone genome reveals ancestral eumetazoan gene repertoire and genomic organization.</title>
        <authorList>
            <person name="Putnam N.H."/>
            <person name="Srivastava M."/>
            <person name="Hellsten U."/>
            <person name="Dirks B."/>
            <person name="Chapman J."/>
            <person name="Salamov A."/>
            <person name="Terry A."/>
            <person name="Shapiro H."/>
            <person name="Lindquist E."/>
            <person name="Kapitonov V.V."/>
            <person name="Jurka J."/>
            <person name="Genikhovich G."/>
            <person name="Grigoriev I.V."/>
            <person name="Lucas S.M."/>
            <person name="Steele R.E."/>
            <person name="Finnerty J.R."/>
            <person name="Technau U."/>
            <person name="Martindale M.Q."/>
            <person name="Rokhsar D.S."/>
        </authorList>
    </citation>
    <scope>NUCLEOTIDE SEQUENCE [LARGE SCALE GENOMIC DNA]</scope>
    <source>
        <strain evidence="7">CH2 X CH6</strain>
    </source>
</reference>
<gene>
    <name evidence="6" type="ORF">NEMVEDRAFT_v1g81070</name>
</gene>
<keyword evidence="4" id="KW-0393">Immunoglobulin domain</keyword>
<dbReference type="FunFam" id="2.60.40.10:FF:000080">
    <property type="entry name" value="Myosin light chain kinase, smooth muscle"/>
    <property type="match status" value="1"/>
</dbReference>
<accession>A7RGM2</accession>
<feature type="domain" description="Ig-like" evidence="5">
    <location>
        <begin position="264"/>
        <end position="354"/>
    </location>
</feature>
<feature type="domain" description="Ig-like" evidence="5">
    <location>
        <begin position="3"/>
        <end position="93"/>
    </location>
</feature>
<dbReference type="Gene3D" id="2.60.40.10">
    <property type="entry name" value="Immunoglobulins"/>
    <property type="match status" value="6"/>
</dbReference>
<dbReference type="PANTHER" id="PTHR47633:SF16">
    <property type="entry name" value="CAVP-TARGET PROTEIN-LIKE"/>
    <property type="match status" value="1"/>
</dbReference>